<evidence type="ECO:0000256" key="2">
    <source>
        <dbReference type="SAM" id="MobiDB-lite"/>
    </source>
</evidence>
<dbReference type="PROSITE" id="PS50103">
    <property type="entry name" value="ZF_C3H1"/>
    <property type="match status" value="1"/>
</dbReference>
<organism evidence="4 5">
    <name type="scientific">Mycena rosella</name>
    <name type="common">Pink bonnet</name>
    <name type="synonym">Agaricus rosellus</name>
    <dbReference type="NCBI Taxonomy" id="1033263"/>
    <lineage>
        <taxon>Eukaryota</taxon>
        <taxon>Fungi</taxon>
        <taxon>Dikarya</taxon>
        <taxon>Basidiomycota</taxon>
        <taxon>Agaricomycotina</taxon>
        <taxon>Agaricomycetes</taxon>
        <taxon>Agaricomycetidae</taxon>
        <taxon>Agaricales</taxon>
        <taxon>Marasmiineae</taxon>
        <taxon>Mycenaceae</taxon>
        <taxon>Mycena</taxon>
    </lineage>
</organism>
<feature type="compositionally biased region" description="Pro residues" evidence="2">
    <location>
        <begin position="140"/>
        <end position="152"/>
    </location>
</feature>
<evidence type="ECO:0000256" key="1">
    <source>
        <dbReference type="PROSITE-ProRule" id="PRU00723"/>
    </source>
</evidence>
<comment type="caution">
    <text evidence="4">The sequence shown here is derived from an EMBL/GenBank/DDBJ whole genome shotgun (WGS) entry which is preliminary data.</text>
</comment>
<dbReference type="InterPro" id="IPR000571">
    <property type="entry name" value="Znf_CCCH"/>
</dbReference>
<sequence length="336" mass="36151">MSENGPTPSNSLGGEILPPSNTGGNPQSGDGSGGPQNPGAQSGNPQNQASAGPAGNPTGGGSPRDCEVIVDQYRRQRVPKSKALHEIYQKLLATGVGDAFNIEAAFSSFLKAIDDHDQQERSAADRGGDRVPARDAGAPGPGPRRSPTPPAFERPVLYRTSFTERSESLGGGLELRFRAVAPTKLVNDAGTWTIAFDRMHAAMLFIFPHHARELNGYRDYIISLFAATSNLFHCRIIEFDKAARKHVTQRRDIEFTDFVKFMDIKTAVIDSIGVGVLDAQRESSSGAARKSKSEACNNWNSGRCTANAGACRRLHICNLCKTAGHKGPDCPDHPWN</sequence>
<accession>A0AAD7G792</accession>
<dbReference type="Proteomes" id="UP001221757">
    <property type="component" value="Unassembled WGS sequence"/>
</dbReference>
<keyword evidence="1" id="KW-0479">Metal-binding</keyword>
<keyword evidence="5" id="KW-1185">Reference proteome</keyword>
<proteinExistence type="predicted"/>
<name>A0AAD7G792_MYCRO</name>
<feature type="region of interest" description="Disordered" evidence="2">
    <location>
        <begin position="117"/>
        <end position="153"/>
    </location>
</feature>
<feature type="region of interest" description="Disordered" evidence="2">
    <location>
        <begin position="1"/>
        <end position="68"/>
    </location>
</feature>
<feature type="zinc finger region" description="C3H1-type" evidence="1">
    <location>
        <begin position="290"/>
        <end position="318"/>
    </location>
</feature>
<feature type="compositionally biased region" description="Polar residues" evidence="2">
    <location>
        <begin position="40"/>
        <end position="50"/>
    </location>
</feature>
<reference evidence="4" key="1">
    <citation type="submission" date="2023-03" db="EMBL/GenBank/DDBJ databases">
        <title>Massive genome expansion in bonnet fungi (Mycena s.s.) driven by repeated elements and novel gene families across ecological guilds.</title>
        <authorList>
            <consortium name="Lawrence Berkeley National Laboratory"/>
            <person name="Harder C.B."/>
            <person name="Miyauchi S."/>
            <person name="Viragh M."/>
            <person name="Kuo A."/>
            <person name="Thoen E."/>
            <person name="Andreopoulos B."/>
            <person name="Lu D."/>
            <person name="Skrede I."/>
            <person name="Drula E."/>
            <person name="Henrissat B."/>
            <person name="Morin E."/>
            <person name="Kohler A."/>
            <person name="Barry K."/>
            <person name="LaButti K."/>
            <person name="Morin E."/>
            <person name="Salamov A."/>
            <person name="Lipzen A."/>
            <person name="Mereny Z."/>
            <person name="Hegedus B."/>
            <person name="Baldrian P."/>
            <person name="Stursova M."/>
            <person name="Weitz H."/>
            <person name="Taylor A."/>
            <person name="Grigoriev I.V."/>
            <person name="Nagy L.G."/>
            <person name="Martin F."/>
            <person name="Kauserud H."/>
        </authorList>
    </citation>
    <scope>NUCLEOTIDE SEQUENCE</scope>
    <source>
        <strain evidence="4">CBHHK067</strain>
    </source>
</reference>
<keyword evidence="1" id="KW-0862">Zinc</keyword>
<feature type="compositionally biased region" description="Basic and acidic residues" evidence="2">
    <location>
        <begin position="117"/>
        <end position="133"/>
    </location>
</feature>
<dbReference type="EMBL" id="JARKIE010000161">
    <property type="protein sequence ID" value="KAJ7673538.1"/>
    <property type="molecule type" value="Genomic_DNA"/>
</dbReference>
<dbReference type="AlphaFoldDB" id="A0AAD7G792"/>
<protein>
    <recommendedName>
        <fullName evidence="3">C3H1-type domain-containing protein</fullName>
    </recommendedName>
</protein>
<dbReference type="GO" id="GO:0008270">
    <property type="term" value="F:zinc ion binding"/>
    <property type="evidence" value="ECO:0007669"/>
    <property type="project" value="UniProtKB-KW"/>
</dbReference>
<evidence type="ECO:0000313" key="5">
    <source>
        <dbReference type="Proteomes" id="UP001221757"/>
    </source>
</evidence>
<keyword evidence="1" id="KW-0863">Zinc-finger</keyword>
<gene>
    <name evidence="4" type="ORF">B0H17DRAFT_1208353</name>
</gene>
<feature type="compositionally biased region" description="Polar residues" evidence="2">
    <location>
        <begin position="1"/>
        <end position="12"/>
    </location>
</feature>
<feature type="domain" description="C3H1-type" evidence="3">
    <location>
        <begin position="290"/>
        <end position="318"/>
    </location>
</feature>
<evidence type="ECO:0000313" key="4">
    <source>
        <dbReference type="EMBL" id="KAJ7673538.1"/>
    </source>
</evidence>
<evidence type="ECO:0000259" key="3">
    <source>
        <dbReference type="PROSITE" id="PS50103"/>
    </source>
</evidence>